<feature type="compositionally biased region" description="Polar residues" evidence="1">
    <location>
        <begin position="161"/>
        <end position="176"/>
    </location>
</feature>
<feature type="region of interest" description="Disordered" evidence="1">
    <location>
        <begin position="139"/>
        <end position="176"/>
    </location>
</feature>
<dbReference type="AlphaFoldDB" id="A0AAN1EJ51"/>
<dbReference type="Gene3D" id="1.10.10.690">
    <property type="entry name" value="YidB-like"/>
    <property type="match status" value="1"/>
</dbReference>
<dbReference type="InterPro" id="IPR027405">
    <property type="entry name" value="YidB-like"/>
</dbReference>
<evidence type="ECO:0000313" key="3">
    <source>
        <dbReference type="Proteomes" id="UP000194159"/>
    </source>
</evidence>
<proteinExistence type="predicted"/>
<gene>
    <name evidence="2" type="ORF">NXC12_CH01128</name>
</gene>
<dbReference type="SUPFAM" id="SSF140804">
    <property type="entry name" value="YidB-like"/>
    <property type="match status" value="1"/>
</dbReference>
<sequence length="176" mass="17761">MMSGQMKALLAVLAVAGYQNRDKIRELLRGLQNPQQAGAGGQPSGGLGGILGGLAGSGGLGGLLGGLSSGSIVSGGIGDLLKTFQQNGQGDKMESWVRRGQNADINDGELATALGPDVLDEIARNTGLSHQEILGRLSRDLPKAVDDLTPEGKVPSPEEAFSSSSQATPSGGPSSV</sequence>
<accession>A0AAN1EJ51</accession>
<organism evidence="2 3">
    <name type="scientific">Rhizobium etli</name>
    <dbReference type="NCBI Taxonomy" id="29449"/>
    <lineage>
        <taxon>Bacteria</taxon>
        <taxon>Pseudomonadati</taxon>
        <taxon>Pseudomonadota</taxon>
        <taxon>Alphaproteobacteria</taxon>
        <taxon>Hyphomicrobiales</taxon>
        <taxon>Rhizobiaceae</taxon>
        <taxon>Rhizobium/Agrobacterium group</taxon>
        <taxon>Rhizobium</taxon>
    </lineage>
</organism>
<evidence type="ECO:0008006" key="4">
    <source>
        <dbReference type="Google" id="ProtNLM"/>
    </source>
</evidence>
<reference evidence="2 3" key="1">
    <citation type="submission" date="2017-04" db="EMBL/GenBank/DDBJ databases">
        <title>Complete genome sequences of Rhizobium genomic linages associated to common bean (phaseolus vulgaris).</title>
        <authorList>
            <person name="Santamaria R.I."/>
            <person name="Bustos P."/>
            <person name="Perez-Carrascal O."/>
            <person name="Martinez-Flores I."/>
            <person name="Juarez S."/>
            <person name="Lozano L."/>
            <person name="Miranda F."/>
            <person name="Vinuesa P."/>
            <person name="Martinez-Romero E."/>
            <person name="Cevallos M.A."/>
            <person name="Romero D."/>
            <person name="Davila G."/>
            <person name="Gonzalez V."/>
        </authorList>
    </citation>
    <scope>NUCLEOTIDE SEQUENCE [LARGE SCALE GENOMIC DNA]</scope>
    <source>
        <strain evidence="2 3">NXC12</strain>
    </source>
</reference>
<dbReference type="RefSeq" id="WP_086081820.1">
    <property type="nucleotide sequence ID" value="NZ_CP020906.1"/>
</dbReference>
<dbReference type="InterPro" id="IPR045372">
    <property type="entry name" value="YidB"/>
</dbReference>
<dbReference type="EMBL" id="CP020906">
    <property type="protein sequence ID" value="ARQ09206.1"/>
    <property type="molecule type" value="Genomic_DNA"/>
</dbReference>
<evidence type="ECO:0000313" key="2">
    <source>
        <dbReference type="EMBL" id="ARQ09206.1"/>
    </source>
</evidence>
<dbReference type="Proteomes" id="UP000194159">
    <property type="component" value="Chromosome"/>
</dbReference>
<name>A0AAN1EJ51_RHIET</name>
<evidence type="ECO:0000256" key="1">
    <source>
        <dbReference type="SAM" id="MobiDB-lite"/>
    </source>
</evidence>
<protein>
    <recommendedName>
        <fullName evidence="4">DUF937 domain-containing protein</fullName>
    </recommendedName>
</protein>
<dbReference type="Pfam" id="PF20159">
    <property type="entry name" value="YidB"/>
    <property type="match status" value="1"/>
</dbReference>